<dbReference type="PANTHER" id="PTHR38037:SF2">
    <property type="entry name" value="ATP-DEPENDENT ZINC PROTEASE DOMAIN-CONTAINING PROTEIN-RELATED"/>
    <property type="match status" value="1"/>
</dbReference>
<protein>
    <submittedName>
        <fullName evidence="2">Uncharacterized conserved protein</fullName>
    </submittedName>
</protein>
<feature type="domain" description="Retropepsin-like aspartic endopeptidase" evidence="1">
    <location>
        <begin position="11"/>
        <end position="139"/>
    </location>
</feature>
<organism evidence="2 3">
    <name type="scientific">Billgrantia gudaonensis</name>
    <dbReference type="NCBI Taxonomy" id="376427"/>
    <lineage>
        <taxon>Bacteria</taxon>
        <taxon>Pseudomonadati</taxon>
        <taxon>Pseudomonadota</taxon>
        <taxon>Gammaproteobacteria</taxon>
        <taxon>Oceanospirillales</taxon>
        <taxon>Halomonadaceae</taxon>
        <taxon>Billgrantia</taxon>
    </lineage>
</organism>
<dbReference type="SUPFAM" id="SSF50630">
    <property type="entry name" value="Acid proteases"/>
    <property type="match status" value="1"/>
</dbReference>
<dbReference type="RefSeq" id="WP_089688916.1">
    <property type="nucleotide sequence ID" value="NZ_FNES01000021.1"/>
</dbReference>
<dbReference type="OrthoDB" id="9782977at2"/>
<evidence type="ECO:0000313" key="3">
    <source>
        <dbReference type="Proteomes" id="UP000198525"/>
    </source>
</evidence>
<sequence>MKELPYTARAVIGRREMVTLPELGLSLCAKADTGARTSALHAEDIETFEEQGHLWVSFTTRSGGPDTPPHVFRLHLHDRRRVTSSNGHGEWRYVIRTPMRLGEMEMMVELTLADRRNMRHPMLLGRRALRRLLVAPGAAFLHGEP</sequence>
<accession>A0A1G9DCE4</accession>
<dbReference type="Gene3D" id="2.40.70.10">
    <property type="entry name" value="Acid Proteases"/>
    <property type="match status" value="1"/>
</dbReference>
<dbReference type="AlphaFoldDB" id="A0A1G9DCE4"/>
<proteinExistence type="predicted"/>
<name>A0A1G9DCE4_9GAMM</name>
<dbReference type="STRING" id="376427.SAMN04487954_1218"/>
<reference evidence="2 3" key="1">
    <citation type="submission" date="2016-10" db="EMBL/GenBank/DDBJ databases">
        <authorList>
            <person name="de Groot N.N."/>
        </authorList>
    </citation>
    <scope>NUCLEOTIDE SEQUENCE [LARGE SCALE GENOMIC DNA]</scope>
    <source>
        <strain evidence="2 3">CGMCC 1.6133</strain>
    </source>
</reference>
<evidence type="ECO:0000259" key="1">
    <source>
        <dbReference type="Pfam" id="PF05618"/>
    </source>
</evidence>
<dbReference type="InterPro" id="IPR008503">
    <property type="entry name" value="Asp_endopeptidase"/>
</dbReference>
<dbReference type="Pfam" id="PF05618">
    <property type="entry name" value="Zn_protease"/>
    <property type="match status" value="1"/>
</dbReference>
<dbReference type="InterPro" id="IPR021109">
    <property type="entry name" value="Peptidase_aspartic_dom_sf"/>
</dbReference>
<dbReference type="PANTHER" id="PTHR38037">
    <property type="entry name" value="ZN_PROTEASE DOMAIN-CONTAINING PROTEIN"/>
    <property type="match status" value="1"/>
</dbReference>
<dbReference type="Proteomes" id="UP000198525">
    <property type="component" value="Unassembled WGS sequence"/>
</dbReference>
<dbReference type="EMBL" id="FNES01000021">
    <property type="protein sequence ID" value="SDK61539.1"/>
    <property type="molecule type" value="Genomic_DNA"/>
</dbReference>
<keyword evidence="3" id="KW-1185">Reference proteome</keyword>
<gene>
    <name evidence="2" type="ORF">SAMN04487954_1218</name>
</gene>
<evidence type="ECO:0000313" key="2">
    <source>
        <dbReference type="EMBL" id="SDK61539.1"/>
    </source>
</evidence>